<evidence type="ECO:0000313" key="4">
    <source>
        <dbReference type="EMBL" id="RPB13728.1"/>
    </source>
</evidence>
<evidence type="ECO:0000256" key="1">
    <source>
        <dbReference type="SAM" id="MobiDB-lite"/>
    </source>
</evidence>
<dbReference type="Proteomes" id="UP000277580">
    <property type="component" value="Unassembled WGS sequence"/>
</dbReference>
<protein>
    <recommendedName>
        <fullName evidence="6">Mid2 domain-containing protein</fullName>
    </recommendedName>
</protein>
<feature type="signal peptide" evidence="3">
    <location>
        <begin position="1"/>
        <end position="26"/>
    </location>
</feature>
<keyword evidence="3" id="KW-0732">Signal</keyword>
<dbReference type="InParanoid" id="A0A3N4KW77"/>
<feature type="compositionally biased region" description="Low complexity" evidence="1">
    <location>
        <begin position="76"/>
        <end position="89"/>
    </location>
</feature>
<feature type="region of interest" description="Disordered" evidence="1">
    <location>
        <begin position="231"/>
        <end position="272"/>
    </location>
</feature>
<feature type="transmembrane region" description="Helical" evidence="2">
    <location>
        <begin position="110"/>
        <end position="133"/>
    </location>
</feature>
<evidence type="ECO:0000256" key="3">
    <source>
        <dbReference type="SAM" id="SignalP"/>
    </source>
</evidence>
<evidence type="ECO:0000313" key="5">
    <source>
        <dbReference type="Proteomes" id="UP000277580"/>
    </source>
</evidence>
<name>A0A3N4KW77_9PEZI</name>
<proteinExistence type="predicted"/>
<dbReference type="OrthoDB" id="5409802at2759"/>
<evidence type="ECO:0008006" key="6">
    <source>
        <dbReference type="Google" id="ProtNLM"/>
    </source>
</evidence>
<organism evidence="4 5">
    <name type="scientific">Morchella conica CCBAS932</name>
    <dbReference type="NCBI Taxonomy" id="1392247"/>
    <lineage>
        <taxon>Eukaryota</taxon>
        <taxon>Fungi</taxon>
        <taxon>Dikarya</taxon>
        <taxon>Ascomycota</taxon>
        <taxon>Pezizomycotina</taxon>
        <taxon>Pezizomycetes</taxon>
        <taxon>Pezizales</taxon>
        <taxon>Morchellaceae</taxon>
        <taxon>Morchella</taxon>
    </lineage>
</organism>
<feature type="region of interest" description="Disordered" evidence="1">
    <location>
        <begin position="144"/>
        <end position="169"/>
    </location>
</feature>
<evidence type="ECO:0000256" key="2">
    <source>
        <dbReference type="SAM" id="Phobius"/>
    </source>
</evidence>
<keyword evidence="2" id="KW-0812">Transmembrane</keyword>
<keyword evidence="2" id="KW-0472">Membrane</keyword>
<dbReference type="AlphaFoldDB" id="A0A3N4KW77"/>
<keyword evidence="5" id="KW-1185">Reference proteome</keyword>
<dbReference type="EMBL" id="ML119121">
    <property type="protein sequence ID" value="RPB13728.1"/>
    <property type="molecule type" value="Genomic_DNA"/>
</dbReference>
<feature type="compositionally biased region" description="Basic and acidic residues" evidence="1">
    <location>
        <begin position="144"/>
        <end position="157"/>
    </location>
</feature>
<sequence>MFQQSIMAFTAFLMLVIFVTLPASSAHPISRREYGTESAVSVPIISDIKGSAPTPTPTPTPATTTIILPRDHETVPSETPSETSSSSSPEETKSEEEEDDDGHSGLHPNAIAGIAVGAGFGILLLIAAFMYAFRVGWEKGQHQKEKEKEKEMAETKLQRPPAPPVATAPQRSWQLVDECITSRPPSVLVVNTTGSSCWDSGSWDCCDEHAENHRILGERYSFRPGMGVYEITDSGANKPHDAVRTDSGLGLETPPKAKGKEPERPDSPSANV</sequence>
<accession>A0A3N4KW77</accession>
<reference evidence="4 5" key="1">
    <citation type="journal article" date="2018" name="Nat. Ecol. Evol.">
        <title>Pezizomycetes genomes reveal the molecular basis of ectomycorrhizal truffle lifestyle.</title>
        <authorList>
            <person name="Murat C."/>
            <person name="Payen T."/>
            <person name="Noel B."/>
            <person name="Kuo A."/>
            <person name="Morin E."/>
            <person name="Chen J."/>
            <person name="Kohler A."/>
            <person name="Krizsan K."/>
            <person name="Balestrini R."/>
            <person name="Da Silva C."/>
            <person name="Montanini B."/>
            <person name="Hainaut M."/>
            <person name="Levati E."/>
            <person name="Barry K.W."/>
            <person name="Belfiori B."/>
            <person name="Cichocki N."/>
            <person name="Clum A."/>
            <person name="Dockter R.B."/>
            <person name="Fauchery L."/>
            <person name="Guy J."/>
            <person name="Iotti M."/>
            <person name="Le Tacon F."/>
            <person name="Lindquist E.A."/>
            <person name="Lipzen A."/>
            <person name="Malagnac F."/>
            <person name="Mello A."/>
            <person name="Molinier V."/>
            <person name="Miyauchi S."/>
            <person name="Poulain J."/>
            <person name="Riccioni C."/>
            <person name="Rubini A."/>
            <person name="Sitrit Y."/>
            <person name="Splivallo R."/>
            <person name="Traeger S."/>
            <person name="Wang M."/>
            <person name="Zifcakova L."/>
            <person name="Wipf D."/>
            <person name="Zambonelli A."/>
            <person name="Paolocci F."/>
            <person name="Nowrousian M."/>
            <person name="Ottonello S."/>
            <person name="Baldrian P."/>
            <person name="Spatafora J.W."/>
            <person name="Henrissat B."/>
            <person name="Nagy L.G."/>
            <person name="Aury J.M."/>
            <person name="Wincker P."/>
            <person name="Grigoriev I.V."/>
            <person name="Bonfante P."/>
            <person name="Martin F.M."/>
        </authorList>
    </citation>
    <scope>NUCLEOTIDE SEQUENCE [LARGE SCALE GENOMIC DNA]</scope>
    <source>
        <strain evidence="4 5">CCBAS932</strain>
    </source>
</reference>
<keyword evidence="2" id="KW-1133">Transmembrane helix</keyword>
<feature type="chain" id="PRO_5018223947" description="Mid2 domain-containing protein" evidence="3">
    <location>
        <begin position="27"/>
        <end position="272"/>
    </location>
</feature>
<feature type="region of interest" description="Disordered" evidence="1">
    <location>
        <begin position="47"/>
        <end position="106"/>
    </location>
</feature>
<gene>
    <name evidence="4" type="ORF">P167DRAFT_94387</name>
</gene>